<dbReference type="FunCoup" id="A0A1S3GDR8">
    <property type="interactions" value="40"/>
</dbReference>
<feature type="compositionally biased region" description="Polar residues" evidence="1">
    <location>
        <begin position="542"/>
        <end position="556"/>
    </location>
</feature>
<dbReference type="RefSeq" id="XP_012886971.1">
    <property type="nucleotide sequence ID" value="XM_013031517.1"/>
</dbReference>
<dbReference type="KEGG" id="dord:105997185"/>
<feature type="compositionally biased region" description="Basic and acidic residues" evidence="1">
    <location>
        <begin position="631"/>
        <end position="649"/>
    </location>
</feature>
<evidence type="ECO:0000313" key="2">
    <source>
        <dbReference type="Proteomes" id="UP000081671"/>
    </source>
</evidence>
<accession>A0A1S3GDR8</accession>
<dbReference type="PANTHER" id="PTHR36861:SF1">
    <property type="entry name" value="COILED-COIL DOMAIN-CONTAINING PROTEIN 116"/>
    <property type="match status" value="1"/>
</dbReference>
<evidence type="ECO:0000313" key="3">
    <source>
        <dbReference type="RefSeq" id="XP_012886971.1"/>
    </source>
</evidence>
<feature type="region of interest" description="Disordered" evidence="1">
    <location>
        <begin position="328"/>
        <end position="359"/>
    </location>
</feature>
<organism evidence="2 3">
    <name type="scientific">Dipodomys ordii</name>
    <name type="common">Ord's kangaroo rat</name>
    <dbReference type="NCBI Taxonomy" id="10020"/>
    <lineage>
        <taxon>Eukaryota</taxon>
        <taxon>Metazoa</taxon>
        <taxon>Chordata</taxon>
        <taxon>Craniata</taxon>
        <taxon>Vertebrata</taxon>
        <taxon>Euteleostomi</taxon>
        <taxon>Mammalia</taxon>
        <taxon>Eutheria</taxon>
        <taxon>Euarchontoglires</taxon>
        <taxon>Glires</taxon>
        <taxon>Rodentia</taxon>
        <taxon>Castorimorpha</taxon>
        <taxon>Heteromyidae</taxon>
        <taxon>Dipodomyinae</taxon>
        <taxon>Dipodomys</taxon>
    </lineage>
</organism>
<dbReference type="OrthoDB" id="9837963at2759"/>
<name>A0A1S3GDR8_DIPOR</name>
<dbReference type="GO" id="GO:0005813">
    <property type="term" value="C:centrosome"/>
    <property type="evidence" value="ECO:0007669"/>
    <property type="project" value="TreeGrafter"/>
</dbReference>
<sequence length="680" mass="75872">MLQVQSKKPLLPERRPASKRGRMPPPPSLDGGSAHRSRRLDPTCPQAFGGFLDFLTEGQILDSLQLVVEQATERMAAMKTNTGVPLVEVQDPVEAPTPVQRPRTRPSFSTVHKHRAQPTLCTGYLNNYPSCSSSVSDSRNSLKAGWLGFRDGDLDGQGLGSLPPVKDKLLLEKSLKRLQRLENKGRCMNQRYSQRDSLLWNPPTHSQWRGQPLPWFSELLGSRADTSGASDMGSESPKREFKKEMKSLLSQPASFDLPVYCPIREPHHTLDFLAKHHLFPALQSVVSQAVEKLSSAHCHNGIPLFHGNLEPSPRLPVTSLLQADSKMAVPTNKEEVDSFPTRTSSPKTPQRKIKTRRVSPVSPAHQMVSRFRPKVTPTEEPNSTSSRFLKKKPLPSISSEPSIANPWQEELTDLLTEQAVSLLIYKYKFEDSLNKQLGFISFPVTETFMDILLGFKKVKDSHICLSSNIDWKCLLRKLEATELEQQALRQASKQSSKQASKQSSKQTSKQASKQTSKQTSKQASKQVSKQASQITADLPDTSDVTTQQETTASSPESMHLLAPGTESQEQVDSESHLSLHEFPIFQLLSPRGSAEAEEHLPINLSELNASEFSFISMDSNVPRSQEVVNIEDSKDSEEQKNKIEDKEEGAPEDENEFHSRPEHSLAALSDTDQYLGYESQ</sequence>
<proteinExistence type="predicted"/>
<feature type="region of interest" description="Disordered" evidence="1">
    <location>
        <begin position="489"/>
        <end position="576"/>
    </location>
</feature>
<reference evidence="3" key="1">
    <citation type="submission" date="2025-08" db="UniProtKB">
        <authorList>
            <consortium name="RefSeq"/>
        </authorList>
    </citation>
    <scope>IDENTIFICATION</scope>
    <source>
        <tissue evidence="3">Kidney</tissue>
    </source>
</reference>
<dbReference type="PANTHER" id="PTHR36861">
    <property type="entry name" value="COILED-COIL DOMAIN-CONTAINING PROTEIN 116"/>
    <property type="match status" value="1"/>
</dbReference>
<dbReference type="Pfam" id="PF15774">
    <property type="entry name" value="DUF4702"/>
    <property type="match status" value="1"/>
</dbReference>
<dbReference type="InterPro" id="IPR031532">
    <property type="entry name" value="DUF4702"/>
</dbReference>
<evidence type="ECO:0000256" key="1">
    <source>
        <dbReference type="SAM" id="MobiDB-lite"/>
    </source>
</evidence>
<feature type="region of interest" description="Disordered" evidence="1">
    <location>
        <begin position="372"/>
        <end position="402"/>
    </location>
</feature>
<feature type="compositionally biased region" description="Low complexity" evidence="1">
    <location>
        <begin position="490"/>
        <end position="533"/>
    </location>
</feature>
<feature type="region of interest" description="Disordered" evidence="1">
    <location>
        <begin position="1"/>
        <end position="42"/>
    </location>
</feature>
<dbReference type="GeneID" id="105997185"/>
<protein>
    <submittedName>
        <fullName evidence="3">Coiled-coil domain-containing protein 116</fullName>
    </submittedName>
</protein>
<dbReference type="AlphaFoldDB" id="A0A1S3GDR8"/>
<keyword evidence="2" id="KW-1185">Reference proteome</keyword>
<feature type="region of interest" description="Disordered" evidence="1">
    <location>
        <begin position="620"/>
        <end position="680"/>
    </location>
</feature>
<dbReference type="Proteomes" id="UP000081671">
    <property type="component" value="Unplaced"/>
</dbReference>
<gene>
    <name evidence="3" type="primary">Ccdc116</name>
</gene>
<dbReference type="CTD" id="164592"/>
<dbReference type="InParanoid" id="A0A1S3GDR8"/>